<dbReference type="InterPro" id="IPR020843">
    <property type="entry name" value="ER"/>
</dbReference>
<feature type="domain" description="Enoyl reductase (ER)" evidence="1">
    <location>
        <begin position="21"/>
        <end position="335"/>
    </location>
</feature>
<dbReference type="Proteomes" id="UP001305779">
    <property type="component" value="Unassembled WGS sequence"/>
</dbReference>
<dbReference type="InterPro" id="IPR013154">
    <property type="entry name" value="ADH-like_N"/>
</dbReference>
<sequence length="345" mass="36778">MAEGNVPSQMKAWQFTSTQGGIEKNLKLNTSAPLPKRKSNQHLIQVIAAALNPVDYKPAEIPLVTRFFLPKPVTPGLDIVGKIVQPADGSSLKPGDIVFGAAGVWLPVGALAQYAVASKAGVAALPPGVDPIWGATVNVAGLTAYQSIVPHVKEGSSVFINGGSGGTGIFGIQIAKAKGCYVTTTCSTPNVDLCKSLGADEVIGYKKSDVLTALKESGRKYDHVVDNVGHDLKLYWKAHEFTTPTAMYVLIGATISFGFFGELLSAKLRPSFLGGGKRKLSQFFAGPSVEQLTHIGQWFESGQVKPIFDHIFKFEEAPQAFERLKTGRAKGKIVVEVDLDVAKQS</sequence>
<dbReference type="InterPro" id="IPR052733">
    <property type="entry name" value="Chloroplast_QOR"/>
</dbReference>
<accession>A0ABR0ETW1</accession>
<dbReference type="Pfam" id="PF13602">
    <property type="entry name" value="ADH_zinc_N_2"/>
    <property type="match status" value="1"/>
</dbReference>
<gene>
    <name evidence="2" type="ORF">PRZ48_002868</name>
</gene>
<organism evidence="2 3">
    <name type="scientific">Zasmidium cellare</name>
    <name type="common">Wine cellar mold</name>
    <name type="synonym">Racodium cellare</name>
    <dbReference type="NCBI Taxonomy" id="395010"/>
    <lineage>
        <taxon>Eukaryota</taxon>
        <taxon>Fungi</taxon>
        <taxon>Dikarya</taxon>
        <taxon>Ascomycota</taxon>
        <taxon>Pezizomycotina</taxon>
        <taxon>Dothideomycetes</taxon>
        <taxon>Dothideomycetidae</taxon>
        <taxon>Mycosphaerellales</taxon>
        <taxon>Mycosphaerellaceae</taxon>
        <taxon>Zasmidium</taxon>
    </lineage>
</organism>
<keyword evidence="3" id="KW-1185">Reference proteome</keyword>
<dbReference type="PANTHER" id="PTHR44013">
    <property type="entry name" value="ZINC-TYPE ALCOHOL DEHYDROGENASE-LIKE PROTEIN C16A3.02C"/>
    <property type="match status" value="1"/>
</dbReference>
<dbReference type="CDD" id="cd08267">
    <property type="entry name" value="MDR1"/>
    <property type="match status" value="1"/>
</dbReference>
<dbReference type="PANTHER" id="PTHR44013:SF1">
    <property type="entry name" value="ZINC-TYPE ALCOHOL DEHYDROGENASE-LIKE PROTEIN C16A3.02C"/>
    <property type="match status" value="1"/>
</dbReference>
<protein>
    <recommendedName>
        <fullName evidence="1">Enoyl reductase (ER) domain-containing protein</fullName>
    </recommendedName>
</protein>
<dbReference type="SUPFAM" id="SSF50129">
    <property type="entry name" value="GroES-like"/>
    <property type="match status" value="1"/>
</dbReference>
<dbReference type="SMART" id="SM00829">
    <property type="entry name" value="PKS_ER"/>
    <property type="match status" value="1"/>
</dbReference>
<dbReference type="Pfam" id="PF08240">
    <property type="entry name" value="ADH_N"/>
    <property type="match status" value="1"/>
</dbReference>
<reference evidence="2 3" key="1">
    <citation type="journal article" date="2023" name="G3 (Bethesda)">
        <title>A chromosome-level genome assembly of Zasmidium syzygii isolated from banana leaves.</title>
        <authorList>
            <person name="van Westerhoven A.C."/>
            <person name="Mehrabi R."/>
            <person name="Talebi R."/>
            <person name="Steentjes M.B.F."/>
            <person name="Corcolon B."/>
            <person name="Chong P.A."/>
            <person name="Kema G.H.J."/>
            <person name="Seidl M.F."/>
        </authorList>
    </citation>
    <scope>NUCLEOTIDE SEQUENCE [LARGE SCALE GENOMIC DNA]</scope>
    <source>
        <strain evidence="2 3">P124</strain>
    </source>
</reference>
<proteinExistence type="predicted"/>
<evidence type="ECO:0000313" key="2">
    <source>
        <dbReference type="EMBL" id="KAK4504905.1"/>
    </source>
</evidence>
<dbReference type="InterPro" id="IPR011032">
    <property type="entry name" value="GroES-like_sf"/>
</dbReference>
<dbReference type="Gene3D" id="3.40.50.720">
    <property type="entry name" value="NAD(P)-binding Rossmann-like Domain"/>
    <property type="match status" value="1"/>
</dbReference>
<dbReference type="EMBL" id="JAXOVC010000002">
    <property type="protein sequence ID" value="KAK4504905.1"/>
    <property type="molecule type" value="Genomic_DNA"/>
</dbReference>
<dbReference type="SUPFAM" id="SSF51735">
    <property type="entry name" value="NAD(P)-binding Rossmann-fold domains"/>
    <property type="match status" value="1"/>
</dbReference>
<evidence type="ECO:0000313" key="3">
    <source>
        <dbReference type="Proteomes" id="UP001305779"/>
    </source>
</evidence>
<dbReference type="Gene3D" id="3.90.180.10">
    <property type="entry name" value="Medium-chain alcohol dehydrogenases, catalytic domain"/>
    <property type="match status" value="1"/>
</dbReference>
<name>A0ABR0ETW1_ZASCE</name>
<evidence type="ECO:0000259" key="1">
    <source>
        <dbReference type="SMART" id="SM00829"/>
    </source>
</evidence>
<dbReference type="InterPro" id="IPR036291">
    <property type="entry name" value="NAD(P)-bd_dom_sf"/>
</dbReference>
<comment type="caution">
    <text evidence="2">The sequence shown here is derived from an EMBL/GenBank/DDBJ whole genome shotgun (WGS) entry which is preliminary data.</text>
</comment>